<dbReference type="InterPro" id="IPR003717">
    <property type="entry name" value="RecO"/>
</dbReference>
<comment type="caution">
    <text evidence="10">The sequence shown here is derived from an EMBL/GenBank/DDBJ whole genome shotgun (WGS) entry which is preliminary data.</text>
</comment>
<dbReference type="Gene3D" id="1.20.1440.120">
    <property type="entry name" value="Recombination protein O, C-terminal domain"/>
    <property type="match status" value="1"/>
</dbReference>
<accession>A0A4R1EXZ9</accession>
<reference evidence="10 11" key="1">
    <citation type="submission" date="2019-03" db="EMBL/GenBank/DDBJ databases">
        <title>Genomic Encyclopedia of Type Strains, Phase IV (KMG-IV): sequencing the most valuable type-strain genomes for metagenomic binning, comparative biology and taxonomic classification.</title>
        <authorList>
            <person name="Goeker M."/>
        </authorList>
    </citation>
    <scope>NUCLEOTIDE SEQUENCE [LARGE SCALE GENOMIC DNA]</scope>
    <source>
        <strain evidence="10 11">DSM 24830</strain>
    </source>
</reference>
<keyword evidence="4 8" id="KW-0227">DNA damage</keyword>
<evidence type="ECO:0000256" key="4">
    <source>
        <dbReference type="ARBA" id="ARBA00022763"/>
    </source>
</evidence>
<dbReference type="InterPro" id="IPR012340">
    <property type="entry name" value="NA-bd_OB-fold"/>
</dbReference>
<dbReference type="GO" id="GO:0043590">
    <property type="term" value="C:bacterial nucleoid"/>
    <property type="evidence" value="ECO:0007669"/>
    <property type="project" value="TreeGrafter"/>
</dbReference>
<keyword evidence="5 8" id="KW-0233">DNA recombination</keyword>
<dbReference type="PANTHER" id="PTHR33991:SF1">
    <property type="entry name" value="DNA REPAIR PROTEIN RECO"/>
    <property type="match status" value="1"/>
</dbReference>
<dbReference type="Pfam" id="PF11967">
    <property type="entry name" value="RecO_N"/>
    <property type="match status" value="1"/>
</dbReference>
<dbReference type="NCBIfam" id="TIGR00613">
    <property type="entry name" value="reco"/>
    <property type="match status" value="1"/>
</dbReference>
<dbReference type="Proteomes" id="UP000294887">
    <property type="component" value="Unassembled WGS sequence"/>
</dbReference>
<dbReference type="HAMAP" id="MF_00201">
    <property type="entry name" value="RecO"/>
    <property type="match status" value="1"/>
</dbReference>
<dbReference type="Gene3D" id="2.40.50.140">
    <property type="entry name" value="Nucleic acid-binding proteins"/>
    <property type="match status" value="1"/>
</dbReference>
<protein>
    <recommendedName>
        <fullName evidence="3 8">DNA repair protein RecO</fullName>
    </recommendedName>
    <alternativeName>
        <fullName evidence="7 8">Recombination protein O</fullName>
    </alternativeName>
</protein>
<evidence type="ECO:0000256" key="2">
    <source>
        <dbReference type="ARBA" id="ARBA00007452"/>
    </source>
</evidence>
<dbReference type="AlphaFoldDB" id="A0A4R1EXZ9"/>
<dbReference type="GO" id="GO:0006310">
    <property type="term" value="P:DNA recombination"/>
    <property type="evidence" value="ECO:0007669"/>
    <property type="project" value="UniProtKB-UniRule"/>
</dbReference>
<gene>
    <name evidence="8" type="primary">recO</name>
    <name evidence="10" type="ORF">EV695_2720</name>
</gene>
<keyword evidence="11" id="KW-1185">Reference proteome</keyword>
<evidence type="ECO:0000313" key="10">
    <source>
        <dbReference type="EMBL" id="TCJ84759.1"/>
    </source>
</evidence>
<evidence type="ECO:0000259" key="9">
    <source>
        <dbReference type="Pfam" id="PF11967"/>
    </source>
</evidence>
<sequence>MQKSFGYVLNRRPFRDTSLLLDIFTEDYGRICCVARPAKKRGKIVKGNTEPFRYLHLQWIGKGDVQTLVEADERGRHEIPPSELMMGLYLNELLLLLTQQHMPQNELFSAYKYTLHKLGDTQINRQILMRFEVYMLHIMGFPIDNIELSEEAIKQNVKYSFSSAEGITEIDMNYPVSSDIPIIHAQLLHQIKDMQSMDVKYWAELRPFLDKVISSLSPRVINTRKLLKL</sequence>
<comment type="function">
    <text evidence="1 8">Involved in DNA repair and RecF pathway recombination.</text>
</comment>
<dbReference type="OrthoDB" id="9804792at2"/>
<comment type="similarity">
    <text evidence="2 8">Belongs to the RecO family.</text>
</comment>
<organism evidence="10 11">
    <name type="scientific">Cocleimonas flava</name>
    <dbReference type="NCBI Taxonomy" id="634765"/>
    <lineage>
        <taxon>Bacteria</taxon>
        <taxon>Pseudomonadati</taxon>
        <taxon>Pseudomonadota</taxon>
        <taxon>Gammaproteobacteria</taxon>
        <taxon>Thiotrichales</taxon>
        <taxon>Thiotrichaceae</taxon>
        <taxon>Cocleimonas</taxon>
    </lineage>
</organism>
<evidence type="ECO:0000256" key="8">
    <source>
        <dbReference type="HAMAP-Rule" id="MF_00201"/>
    </source>
</evidence>
<evidence type="ECO:0000313" key="11">
    <source>
        <dbReference type="Proteomes" id="UP000294887"/>
    </source>
</evidence>
<dbReference type="SUPFAM" id="SSF50249">
    <property type="entry name" value="Nucleic acid-binding proteins"/>
    <property type="match status" value="1"/>
</dbReference>
<feature type="domain" description="DNA replication/recombination mediator RecO N-terminal" evidence="9">
    <location>
        <begin position="3"/>
        <end position="71"/>
    </location>
</feature>
<evidence type="ECO:0000256" key="3">
    <source>
        <dbReference type="ARBA" id="ARBA00021310"/>
    </source>
</evidence>
<dbReference type="EMBL" id="SMFQ01000004">
    <property type="protein sequence ID" value="TCJ84759.1"/>
    <property type="molecule type" value="Genomic_DNA"/>
</dbReference>
<dbReference type="GO" id="GO:0006302">
    <property type="term" value="P:double-strand break repair"/>
    <property type="evidence" value="ECO:0007669"/>
    <property type="project" value="TreeGrafter"/>
</dbReference>
<dbReference type="RefSeq" id="WP_131906497.1">
    <property type="nucleotide sequence ID" value="NZ_BAAAFU010000006.1"/>
</dbReference>
<dbReference type="InterPro" id="IPR042242">
    <property type="entry name" value="RecO_C"/>
</dbReference>
<dbReference type="PANTHER" id="PTHR33991">
    <property type="entry name" value="DNA REPAIR PROTEIN RECO"/>
    <property type="match status" value="1"/>
</dbReference>
<evidence type="ECO:0000256" key="7">
    <source>
        <dbReference type="ARBA" id="ARBA00033409"/>
    </source>
</evidence>
<dbReference type="InterPro" id="IPR022572">
    <property type="entry name" value="DNA_rep/recomb_RecO_N"/>
</dbReference>
<keyword evidence="6 8" id="KW-0234">DNA repair</keyword>
<name>A0A4R1EXZ9_9GAMM</name>
<evidence type="ECO:0000256" key="1">
    <source>
        <dbReference type="ARBA" id="ARBA00003065"/>
    </source>
</evidence>
<evidence type="ECO:0000256" key="5">
    <source>
        <dbReference type="ARBA" id="ARBA00023172"/>
    </source>
</evidence>
<dbReference type="Pfam" id="PF02565">
    <property type="entry name" value="RecO_C"/>
    <property type="match status" value="1"/>
</dbReference>
<evidence type="ECO:0000256" key="6">
    <source>
        <dbReference type="ARBA" id="ARBA00023204"/>
    </source>
</evidence>
<proteinExistence type="inferred from homology"/>